<organism evidence="1 2">
    <name type="scientific">Brevundimonas phage vB_BpoS-Kikimora</name>
    <dbReference type="NCBI Taxonomy" id="2948601"/>
    <lineage>
        <taxon>Viruses</taxon>
        <taxon>Duplodnaviria</taxon>
        <taxon>Heunggongvirae</taxon>
        <taxon>Uroviricota</taxon>
        <taxon>Caudoviricetes</taxon>
        <taxon>Jeanschmidtviridae</taxon>
        <taxon>Kikimoravirus</taxon>
        <taxon>Kikimoravirus kikimora</taxon>
    </lineage>
</organism>
<gene>
    <name evidence="1" type="ORF">KIKIMORA_01450</name>
</gene>
<protein>
    <submittedName>
        <fullName evidence="1">Uncharacterized protein</fullName>
    </submittedName>
</protein>
<proteinExistence type="predicted"/>
<name>A0A9E7MTB7_9CAUD</name>
<dbReference type="Proteomes" id="UP001056576">
    <property type="component" value="Segment"/>
</dbReference>
<dbReference type="EMBL" id="ON529857">
    <property type="protein sequence ID" value="USN15291.1"/>
    <property type="molecule type" value="Genomic_DNA"/>
</dbReference>
<evidence type="ECO:0000313" key="1">
    <source>
        <dbReference type="EMBL" id="USN15291.1"/>
    </source>
</evidence>
<keyword evidence="2" id="KW-1185">Reference proteome</keyword>
<accession>A0A9E7MTB7</accession>
<reference evidence="1 2" key="1">
    <citation type="submission" date="2022-05" db="EMBL/GenBank/DDBJ databases">
        <authorList>
            <person name="Friedrich I."/>
            <person name="Poehlein A."/>
            <person name="Schneider D."/>
            <person name="Hertel R."/>
            <person name="Daniel R."/>
        </authorList>
    </citation>
    <scope>NUCLEOTIDE SEQUENCE [LARGE SCALE GENOMIC DNA]</scope>
</reference>
<evidence type="ECO:0000313" key="2">
    <source>
        <dbReference type="Proteomes" id="UP001056576"/>
    </source>
</evidence>
<sequence length="188" mass="20713">MKVSAEQLHVLNLTKSGHDCTMVPLVNGKGSQSRTVGRGATISTCVRYGWLQWNPAGGGWRGRGQYELTEAGEAVLVERARLDALKQAAKKRQAIRYHTHWEKGYRAHGLWLNEPLIAGDESQPARRLGVVTLGPPGLWDGKTYMWEVDSLTGDQPLHKGEAPSLKAAKHAVEALASDVLAAWWRGQR</sequence>